<dbReference type="PROSITE" id="PS50893">
    <property type="entry name" value="ABC_TRANSPORTER_2"/>
    <property type="match status" value="1"/>
</dbReference>
<dbReference type="PANTHER" id="PTHR43166:SF9">
    <property type="entry name" value="GLUTAMATE_ASPARTATE IMPORT ATP-BINDING PROTEIN GLTL"/>
    <property type="match status" value="1"/>
</dbReference>
<dbReference type="InterPro" id="IPR050086">
    <property type="entry name" value="MetN_ABC_transporter-like"/>
</dbReference>
<keyword evidence="5" id="KW-0547">Nucleotide-binding</keyword>
<evidence type="ECO:0000313" key="10">
    <source>
        <dbReference type="EMBL" id="MDX8481851.1"/>
    </source>
</evidence>
<evidence type="ECO:0000256" key="8">
    <source>
        <dbReference type="ARBA" id="ARBA00023136"/>
    </source>
</evidence>
<comment type="caution">
    <text evidence="10">The sequence shown here is derived from an EMBL/GenBank/DDBJ whole genome shotgun (WGS) entry which is preliminary data.</text>
</comment>
<evidence type="ECO:0000256" key="6">
    <source>
        <dbReference type="ARBA" id="ARBA00022840"/>
    </source>
</evidence>
<evidence type="ECO:0000256" key="3">
    <source>
        <dbReference type="ARBA" id="ARBA00022448"/>
    </source>
</evidence>
<evidence type="ECO:0000256" key="2">
    <source>
        <dbReference type="ARBA" id="ARBA00005417"/>
    </source>
</evidence>
<dbReference type="InterPro" id="IPR027417">
    <property type="entry name" value="P-loop_NTPase"/>
</dbReference>
<dbReference type="EMBL" id="JAVIIW010000038">
    <property type="protein sequence ID" value="MDX8481851.1"/>
    <property type="molecule type" value="Genomic_DNA"/>
</dbReference>
<feature type="domain" description="ABC transporter" evidence="9">
    <location>
        <begin position="2"/>
        <end position="236"/>
    </location>
</feature>
<evidence type="ECO:0000256" key="1">
    <source>
        <dbReference type="ARBA" id="ARBA00004202"/>
    </source>
</evidence>
<dbReference type="PANTHER" id="PTHR43166">
    <property type="entry name" value="AMINO ACID IMPORT ATP-BINDING PROTEIN"/>
    <property type="match status" value="1"/>
</dbReference>
<keyword evidence="6 10" id="KW-0067">ATP-binding</keyword>
<accession>A0ABU4Y553</accession>
<name>A0ABU4Y553_9HYPH</name>
<dbReference type="SUPFAM" id="SSF52540">
    <property type="entry name" value="P-loop containing nucleoside triphosphate hydrolases"/>
    <property type="match status" value="1"/>
</dbReference>
<dbReference type="SMART" id="SM00382">
    <property type="entry name" value="AAA"/>
    <property type="match status" value="1"/>
</dbReference>
<dbReference type="GO" id="GO:0005524">
    <property type="term" value="F:ATP binding"/>
    <property type="evidence" value="ECO:0007669"/>
    <property type="project" value="UniProtKB-KW"/>
</dbReference>
<keyword evidence="4" id="KW-1003">Cell membrane</keyword>
<dbReference type="InterPro" id="IPR003439">
    <property type="entry name" value="ABC_transporter-like_ATP-bd"/>
</dbReference>
<sequence>MLRITGLVKEFGNRTVINGVDLDVMPGEVVVIIGPSGTGKSTMLRCVNGLEDINGGTIAFEGELVRAKSREIVNLRRRIGMIFQNFNLYPHLTALQNVMLAPMKVLKQPRKKVEEQSRELFRKVRLEHRCDAYPNQLSGGEQQRVAIARTLAMEPHLMLFDEPTSALDPETVGDVLRVMEDLASEGRTMLVVTHEIGFARHVGSRMIFMDGGKIIEDRPPKDMIADPANPRTKQFLSSILQH</sequence>
<protein>
    <submittedName>
        <fullName evidence="10">Amino acid ABC transporter ATP-binding protein</fullName>
    </submittedName>
</protein>
<dbReference type="PROSITE" id="PS00211">
    <property type="entry name" value="ABC_TRANSPORTER_1"/>
    <property type="match status" value="1"/>
</dbReference>
<keyword evidence="11" id="KW-1185">Reference proteome</keyword>
<organism evidence="10 11">
    <name type="scientific">Mesorhizobium album</name>
    <dbReference type="NCBI Taxonomy" id="3072314"/>
    <lineage>
        <taxon>Bacteria</taxon>
        <taxon>Pseudomonadati</taxon>
        <taxon>Pseudomonadota</taxon>
        <taxon>Alphaproteobacteria</taxon>
        <taxon>Hyphomicrobiales</taxon>
        <taxon>Phyllobacteriaceae</taxon>
        <taxon>Mesorhizobium</taxon>
    </lineage>
</organism>
<dbReference type="Gene3D" id="3.40.50.300">
    <property type="entry name" value="P-loop containing nucleotide triphosphate hydrolases"/>
    <property type="match status" value="1"/>
</dbReference>
<evidence type="ECO:0000256" key="5">
    <source>
        <dbReference type="ARBA" id="ARBA00022741"/>
    </source>
</evidence>
<reference evidence="10 11" key="1">
    <citation type="submission" date="2023-08" db="EMBL/GenBank/DDBJ databases">
        <title>Implementing the SeqCode for naming new Mesorhizobium species isolated from Vachellia karroo root nodules.</title>
        <authorList>
            <person name="Van Lill M."/>
        </authorList>
    </citation>
    <scope>NUCLEOTIDE SEQUENCE [LARGE SCALE GENOMIC DNA]</scope>
    <source>
        <strain evidence="10 11">VK24D</strain>
    </source>
</reference>
<dbReference type="Pfam" id="PF00005">
    <property type="entry name" value="ABC_tran"/>
    <property type="match status" value="1"/>
</dbReference>
<evidence type="ECO:0000259" key="9">
    <source>
        <dbReference type="PROSITE" id="PS50893"/>
    </source>
</evidence>
<dbReference type="InterPro" id="IPR003593">
    <property type="entry name" value="AAA+_ATPase"/>
</dbReference>
<evidence type="ECO:0000256" key="4">
    <source>
        <dbReference type="ARBA" id="ARBA00022475"/>
    </source>
</evidence>
<dbReference type="CDD" id="cd03262">
    <property type="entry name" value="ABC_HisP_GlnQ"/>
    <property type="match status" value="1"/>
</dbReference>
<dbReference type="Proteomes" id="UP001287059">
    <property type="component" value="Unassembled WGS sequence"/>
</dbReference>
<keyword evidence="8" id="KW-0472">Membrane</keyword>
<dbReference type="InterPro" id="IPR030679">
    <property type="entry name" value="ABC_ATPase_HisP-typ"/>
</dbReference>
<proteinExistence type="inferred from homology"/>
<evidence type="ECO:0000313" key="11">
    <source>
        <dbReference type="Proteomes" id="UP001287059"/>
    </source>
</evidence>
<comment type="subcellular location">
    <subcellularLocation>
        <location evidence="1">Cell membrane</location>
        <topology evidence="1">Peripheral membrane protein</topology>
    </subcellularLocation>
</comment>
<gene>
    <name evidence="10" type="ORF">RFN28_25800</name>
</gene>
<dbReference type="PIRSF" id="PIRSF039085">
    <property type="entry name" value="ABC_ATPase_HisP"/>
    <property type="match status" value="1"/>
</dbReference>
<dbReference type="InterPro" id="IPR017871">
    <property type="entry name" value="ABC_transporter-like_CS"/>
</dbReference>
<comment type="similarity">
    <text evidence="2">Belongs to the ABC transporter superfamily.</text>
</comment>
<keyword evidence="3" id="KW-0813">Transport</keyword>
<keyword evidence="7" id="KW-0029">Amino-acid transport</keyword>
<evidence type="ECO:0000256" key="7">
    <source>
        <dbReference type="ARBA" id="ARBA00022970"/>
    </source>
</evidence>